<dbReference type="InterPro" id="IPR008922">
    <property type="entry name" value="Di-copper_centre_dom_sf"/>
</dbReference>
<keyword evidence="2" id="KW-0186">Copper</keyword>
<dbReference type="EMBL" id="JBHSMR010000015">
    <property type="protein sequence ID" value="MFC5481372.1"/>
    <property type="molecule type" value="Genomic_DNA"/>
</dbReference>
<dbReference type="RefSeq" id="WP_379761717.1">
    <property type="nucleotide sequence ID" value="NZ_JBHSMR010000015.1"/>
</dbReference>
<dbReference type="PROSITE" id="PS51318">
    <property type="entry name" value="TAT"/>
    <property type="match status" value="1"/>
</dbReference>
<dbReference type="InterPro" id="IPR002227">
    <property type="entry name" value="Tyrosinase_Cu-bd"/>
</dbReference>
<gene>
    <name evidence="7" type="ORF">ACFPQ5_24520</name>
</gene>
<comment type="caution">
    <text evidence="7">The sequence shown here is derived from an EMBL/GenBank/DDBJ whole genome shotgun (WGS) entry which is preliminary data.</text>
</comment>
<dbReference type="Gene3D" id="1.10.1280.10">
    <property type="entry name" value="Di-copper center containing domain from catechol oxidase"/>
    <property type="match status" value="1"/>
</dbReference>
<evidence type="ECO:0000259" key="5">
    <source>
        <dbReference type="PROSITE" id="PS00497"/>
    </source>
</evidence>
<dbReference type="PROSITE" id="PS00498">
    <property type="entry name" value="TYROSINASE_2"/>
    <property type="match status" value="1"/>
</dbReference>
<sequence>MSKKPPSAFDPSRRATLVKTGAALAAGMMPFGLSAAPPPVSATHARTWHRPNASSPVGKHMLKMYAKAVRAMLALPPEDPRNWYRHAIIHTLDCPHGNWWFLPWHRAYLGWFEQICRELSGYPRFALPYWDWTAEPKVPDGMFNDVLDPNHDAYIPTAVDFDVRLRSAIANSAYWTSPNGVFSRNSQFGQLLGRSVRFEQDLMFDIVSDPSGRLFYDQPGARGLRRERPEFNAATSDSVSSATIRAALAAPDFPTFASPKTANHGTSAGFGILESKPHNSVHRCVGSRDCNFVESRGFMADMLSPVDPIFFLHHGNMDRLWDVWERKQQRLGLPTLPSGAELRTDLPEDQKSAAEKATDYYRWAREQLLFFVDAQGAPVKETRAGAYAAMAAFNYDYEPGSGEDVVPRTDSRPRSRPAGPRSFPGKVLTRRVGSEQPASAHVPVPAATIEAAATAGLTLVANVTLSFSDMAHDPYVVVLNGPDDLSSVDANSPFYLGTIMMFGHHRHGGPLTFALPLGEKLGTAGTSQRSDAGAGLRVRVVPLHAAMGHHGMGDAAQVELVGVNVEAY</sequence>
<feature type="region of interest" description="Disordered" evidence="3">
    <location>
        <begin position="401"/>
        <end position="426"/>
    </location>
</feature>
<dbReference type="PRINTS" id="PR00092">
    <property type="entry name" value="TYROSINASE"/>
</dbReference>
<keyword evidence="8" id="KW-1185">Reference proteome</keyword>
<evidence type="ECO:0000313" key="8">
    <source>
        <dbReference type="Proteomes" id="UP001596101"/>
    </source>
</evidence>
<evidence type="ECO:0000256" key="3">
    <source>
        <dbReference type="SAM" id="MobiDB-lite"/>
    </source>
</evidence>
<protein>
    <submittedName>
        <fullName evidence="7">Tyrosinase family protein</fullName>
    </submittedName>
</protein>
<evidence type="ECO:0000256" key="1">
    <source>
        <dbReference type="ARBA" id="ARBA00022723"/>
    </source>
</evidence>
<evidence type="ECO:0000313" key="7">
    <source>
        <dbReference type="EMBL" id="MFC5481372.1"/>
    </source>
</evidence>
<feature type="signal peptide" evidence="4">
    <location>
        <begin position="1"/>
        <end position="35"/>
    </location>
</feature>
<keyword evidence="4" id="KW-0732">Signal</keyword>
<proteinExistence type="predicted"/>
<evidence type="ECO:0000256" key="2">
    <source>
        <dbReference type="ARBA" id="ARBA00023008"/>
    </source>
</evidence>
<name>A0ABW0MWK1_9BURK</name>
<evidence type="ECO:0000259" key="6">
    <source>
        <dbReference type="PROSITE" id="PS00498"/>
    </source>
</evidence>
<dbReference type="Pfam" id="PF00264">
    <property type="entry name" value="Tyrosinase"/>
    <property type="match status" value="1"/>
</dbReference>
<feature type="chain" id="PRO_5046124763" evidence="4">
    <location>
        <begin position="36"/>
        <end position="568"/>
    </location>
</feature>
<dbReference type="PANTHER" id="PTHR11474:SF76">
    <property type="entry name" value="SHKT DOMAIN-CONTAINING PROTEIN"/>
    <property type="match status" value="1"/>
</dbReference>
<dbReference type="PANTHER" id="PTHR11474">
    <property type="entry name" value="TYROSINASE FAMILY MEMBER"/>
    <property type="match status" value="1"/>
</dbReference>
<dbReference type="InterPro" id="IPR006311">
    <property type="entry name" value="TAT_signal"/>
</dbReference>
<dbReference type="Proteomes" id="UP001596101">
    <property type="component" value="Unassembled WGS sequence"/>
</dbReference>
<dbReference type="InterPro" id="IPR050316">
    <property type="entry name" value="Tyrosinase/Hemocyanin"/>
</dbReference>
<feature type="domain" description="Tyrosinase copper-binding" evidence="6">
    <location>
        <begin position="307"/>
        <end position="318"/>
    </location>
</feature>
<keyword evidence="1" id="KW-0479">Metal-binding</keyword>
<organism evidence="7 8">
    <name type="scientific">Massilia suwonensis</name>
    <dbReference type="NCBI Taxonomy" id="648895"/>
    <lineage>
        <taxon>Bacteria</taxon>
        <taxon>Pseudomonadati</taxon>
        <taxon>Pseudomonadota</taxon>
        <taxon>Betaproteobacteria</taxon>
        <taxon>Burkholderiales</taxon>
        <taxon>Oxalobacteraceae</taxon>
        <taxon>Telluria group</taxon>
        <taxon>Massilia</taxon>
    </lineage>
</organism>
<dbReference type="PROSITE" id="PS00497">
    <property type="entry name" value="TYROSINASE_1"/>
    <property type="match status" value="1"/>
</dbReference>
<reference evidence="8" key="1">
    <citation type="journal article" date="2019" name="Int. J. Syst. Evol. Microbiol.">
        <title>The Global Catalogue of Microorganisms (GCM) 10K type strain sequencing project: providing services to taxonomists for standard genome sequencing and annotation.</title>
        <authorList>
            <consortium name="The Broad Institute Genomics Platform"/>
            <consortium name="The Broad Institute Genome Sequencing Center for Infectious Disease"/>
            <person name="Wu L."/>
            <person name="Ma J."/>
        </authorList>
    </citation>
    <scope>NUCLEOTIDE SEQUENCE [LARGE SCALE GENOMIC DNA]</scope>
    <source>
        <strain evidence="8">CCUG 43111</strain>
    </source>
</reference>
<evidence type="ECO:0000256" key="4">
    <source>
        <dbReference type="SAM" id="SignalP"/>
    </source>
</evidence>
<accession>A0ABW0MWK1</accession>
<dbReference type="SUPFAM" id="SSF48056">
    <property type="entry name" value="Di-copper centre-containing domain"/>
    <property type="match status" value="1"/>
</dbReference>
<feature type="domain" description="Tyrosinase copper-binding" evidence="5">
    <location>
        <begin position="96"/>
        <end position="113"/>
    </location>
</feature>